<organism evidence="1 2">
    <name type="scientific">Candidatus Faecalibacterium gallistercoris</name>
    <dbReference type="NCBI Taxonomy" id="2838579"/>
    <lineage>
        <taxon>Bacteria</taxon>
        <taxon>Bacillati</taxon>
        <taxon>Bacillota</taxon>
        <taxon>Clostridia</taxon>
        <taxon>Eubacteriales</taxon>
        <taxon>Oscillospiraceae</taxon>
        <taxon>Faecalibacterium</taxon>
    </lineage>
</organism>
<evidence type="ECO:0008006" key="3">
    <source>
        <dbReference type="Google" id="ProtNLM"/>
    </source>
</evidence>
<dbReference type="EMBL" id="DXBJ01000079">
    <property type="protein sequence ID" value="HIZ59017.1"/>
    <property type="molecule type" value="Genomic_DNA"/>
</dbReference>
<gene>
    <name evidence="1" type="ORF">H9725_10705</name>
</gene>
<comment type="caution">
    <text evidence="1">The sequence shown here is derived from an EMBL/GenBank/DDBJ whole genome shotgun (WGS) entry which is preliminary data.</text>
</comment>
<reference evidence="1" key="2">
    <citation type="submission" date="2021-04" db="EMBL/GenBank/DDBJ databases">
        <authorList>
            <person name="Gilroy R."/>
        </authorList>
    </citation>
    <scope>NUCLEOTIDE SEQUENCE</scope>
    <source>
        <strain evidence="1">ChiBcec16-3735</strain>
    </source>
</reference>
<dbReference type="AlphaFoldDB" id="A0A9D2FIE4"/>
<dbReference type="Proteomes" id="UP000824065">
    <property type="component" value="Unassembled WGS sequence"/>
</dbReference>
<protein>
    <recommendedName>
        <fullName evidence="3">CinA C-terminal domain-containing protein</fullName>
    </recommendedName>
</protein>
<sequence>MAAASESRVLRFFGVEEAQVRQAASGLAGRCSLARIETRAQGAETLLALTAPPSALRKAEGLLARTFPGGLYGAGGDTLARCAARALVQRDRLLACADTLALDLLAPRLEGQAGVDACFDFGAGSCADPAALARIEAGARRCQGPGPSEPVWDELCRLRAALRVTHADFVAGAIPLPEGTLTAVAGRRGSWLYRVPAGDNPALWLLDLVRRAALGCPQAPGVSFTLHGDRPALAADRPALQLPAAAPSAAALEAALAARPEQEPAAALPHRSRWPARLAFLLLVLAAVGLAAAFRLTGGDLAALPEVLRSLPEGPGMPAHSGATLL</sequence>
<name>A0A9D2FIE4_9FIRM</name>
<accession>A0A9D2FIE4</accession>
<proteinExistence type="predicted"/>
<evidence type="ECO:0000313" key="2">
    <source>
        <dbReference type="Proteomes" id="UP000824065"/>
    </source>
</evidence>
<reference evidence="1" key="1">
    <citation type="journal article" date="2021" name="PeerJ">
        <title>Extensive microbial diversity within the chicken gut microbiome revealed by metagenomics and culture.</title>
        <authorList>
            <person name="Gilroy R."/>
            <person name="Ravi A."/>
            <person name="Getino M."/>
            <person name="Pursley I."/>
            <person name="Horton D.L."/>
            <person name="Alikhan N.F."/>
            <person name="Baker D."/>
            <person name="Gharbi K."/>
            <person name="Hall N."/>
            <person name="Watson M."/>
            <person name="Adriaenssens E.M."/>
            <person name="Foster-Nyarko E."/>
            <person name="Jarju S."/>
            <person name="Secka A."/>
            <person name="Antonio M."/>
            <person name="Oren A."/>
            <person name="Chaudhuri R.R."/>
            <person name="La Ragione R."/>
            <person name="Hildebrand F."/>
            <person name="Pallen M.J."/>
        </authorList>
    </citation>
    <scope>NUCLEOTIDE SEQUENCE</scope>
    <source>
        <strain evidence="1">ChiBcec16-3735</strain>
    </source>
</reference>
<evidence type="ECO:0000313" key="1">
    <source>
        <dbReference type="EMBL" id="HIZ59017.1"/>
    </source>
</evidence>